<dbReference type="EMBL" id="JBHIRY010000050">
    <property type="protein sequence ID" value="MFB5763920.1"/>
    <property type="molecule type" value="Genomic_DNA"/>
</dbReference>
<dbReference type="RefSeq" id="WP_375522922.1">
    <property type="nucleotide sequence ID" value="NZ_JBHIRY010000050.1"/>
</dbReference>
<evidence type="ECO:0000313" key="2">
    <source>
        <dbReference type="EMBL" id="MFB5763920.1"/>
    </source>
</evidence>
<gene>
    <name evidence="2" type="ORF">ACE5LO_26525</name>
</gene>
<feature type="transmembrane region" description="Helical" evidence="1">
    <location>
        <begin position="6"/>
        <end position="24"/>
    </location>
</feature>
<keyword evidence="1" id="KW-0472">Membrane</keyword>
<keyword evidence="1" id="KW-1133">Transmembrane helix</keyword>
<name>A0ABV5C8T4_9BACL</name>
<feature type="transmembrane region" description="Helical" evidence="1">
    <location>
        <begin position="31"/>
        <end position="50"/>
    </location>
</feature>
<comment type="caution">
    <text evidence="2">The sequence shown here is derived from an EMBL/GenBank/DDBJ whole genome shotgun (WGS) entry which is preliminary data.</text>
</comment>
<feature type="transmembrane region" description="Helical" evidence="1">
    <location>
        <begin position="56"/>
        <end position="76"/>
    </location>
</feature>
<protein>
    <submittedName>
        <fullName evidence="2">Uncharacterized protein</fullName>
    </submittedName>
</protein>
<keyword evidence="3" id="KW-1185">Reference proteome</keyword>
<sequence length="77" mass="8989">MKNWIITLAVSACLFLLDMPLLIRSRKKRDWIVYSAMLTAGIVIVLLAAPQKRIPSPLYFLIWVYGPINHWLSSWFQ</sequence>
<accession>A0ABV5C8T4</accession>
<proteinExistence type="predicted"/>
<dbReference type="Proteomes" id="UP001580430">
    <property type="component" value="Unassembled WGS sequence"/>
</dbReference>
<keyword evidence="1" id="KW-0812">Transmembrane</keyword>
<organism evidence="2 3">
    <name type="scientific">Paenibacillus medicaginis</name>
    <dbReference type="NCBI Taxonomy" id="1470560"/>
    <lineage>
        <taxon>Bacteria</taxon>
        <taxon>Bacillati</taxon>
        <taxon>Bacillota</taxon>
        <taxon>Bacilli</taxon>
        <taxon>Bacillales</taxon>
        <taxon>Paenibacillaceae</taxon>
        <taxon>Paenibacillus</taxon>
    </lineage>
</organism>
<reference evidence="2 3" key="1">
    <citation type="submission" date="2024-09" db="EMBL/GenBank/DDBJ databases">
        <title>Paenibacillus zeirhizospherea sp. nov., isolated from surface of the maize (Zea mays) roots in a horticulture field, Hungary.</title>
        <authorList>
            <person name="Marton D."/>
            <person name="Farkas M."/>
            <person name="Bedics A."/>
            <person name="Toth E."/>
            <person name="Tancsics A."/>
            <person name="Boka K."/>
            <person name="Marati G."/>
            <person name="Kriszt B."/>
            <person name="Cserhati M."/>
        </authorList>
    </citation>
    <scope>NUCLEOTIDE SEQUENCE [LARGE SCALE GENOMIC DNA]</scope>
    <source>
        <strain evidence="2 3">JCM 18446</strain>
    </source>
</reference>
<evidence type="ECO:0000313" key="3">
    <source>
        <dbReference type="Proteomes" id="UP001580430"/>
    </source>
</evidence>
<evidence type="ECO:0000256" key="1">
    <source>
        <dbReference type="SAM" id="Phobius"/>
    </source>
</evidence>